<evidence type="ECO:0000259" key="1">
    <source>
        <dbReference type="Pfam" id="PF01370"/>
    </source>
</evidence>
<dbReference type="InterPro" id="IPR001509">
    <property type="entry name" value="Epimerase_deHydtase"/>
</dbReference>
<comment type="caution">
    <text evidence="2">The sequence shown here is derived from an EMBL/GenBank/DDBJ whole genome shotgun (WGS) entry which is preliminary data.</text>
</comment>
<dbReference type="SUPFAM" id="SSF51735">
    <property type="entry name" value="NAD(P)-binding Rossmann-fold domains"/>
    <property type="match status" value="1"/>
</dbReference>
<name>A0ABU2MDG1_9ACTN</name>
<dbReference type="RefSeq" id="WP_311513196.1">
    <property type="nucleotide sequence ID" value="NZ_JAVREP010000014.1"/>
</dbReference>
<evidence type="ECO:0000313" key="3">
    <source>
        <dbReference type="Proteomes" id="UP001183390"/>
    </source>
</evidence>
<dbReference type="InterPro" id="IPR036291">
    <property type="entry name" value="NAD(P)-bd_dom_sf"/>
</dbReference>
<gene>
    <name evidence="2" type="ORF">RM479_19730</name>
</gene>
<dbReference type="Gene3D" id="3.40.50.720">
    <property type="entry name" value="NAD(P)-binding Rossmann-like Domain"/>
    <property type="match status" value="1"/>
</dbReference>
<dbReference type="Gene3D" id="3.90.25.10">
    <property type="entry name" value="UDP-galactose 4-epimerase, domain 1"/>
    <property type="match status" value="1"/>
</dbReference>
<dbReference type="PANTHER" id="PTHR43162">
    <property type="match status" value="1"/>
</dbReference>
<dbReference type="InterPro" id="IPR051604">
    <property type="entry name" value="Ergot_Alk_Oxidoreductase"/>
</dbReference>
<accession>A0ABU2MDG1</accession>
<reference evidence="3" key="1">
    <citation type="submission" date="2023-07" db="EMBL/GenBank/DDBJ databases">
        <title>30 novel species of actinomycetes from the DSMZ collection.</title>
        <authorList>
            <person name="Nouioui I."/>
        </authorList>
    </citation>
    <scope>NUCLEOTIDE SEQUENCE [LARGE SCALE GENOMIC DNA]</scope>
    <source>
        <strain evidence="3">DSM 44743</strain>
    </source>
</reference>
<sequence length="278" mass="29821">MNENTIHEHILVTGGTGMTGRRVTALLTEAGVRVRVGSRAGEPRFDWHEPSTWDAVLDGVTGVYLCYHPDLAFPGAAEAVTAFAERAAAAGVRRMALLSGRGEKGAQNTEDMVLAAFPDTTVLRCSVFAQDFSESFFLPPLLEGALVLPMPDIPEPFVDLDDVARVAVRSLTEDGHGGAIHELTGPEAITFTEAVRVVGEVSGRQVRFQEVSAEEFVATMASAGAPEELAHGLVGLLEEILDGRNVEPTDGIERVLGRPATPFAEYARRAADAWRQVD</sequence>
<organism evidence="2 3">
    <name type="scientific">Nocardiopsis lambiniae</name>
    <dbReference type="NCBI Taxonomy" id="3075539"/>
    <lineage>
        <taxon>Bacteria</taxon>
        <taxon>Bacillati</taxon>
        <taxon>Actinomycetota</taxon>
        <taxon>Actinomycetes</taxon>
        <taxon>Streptosporangiales</taxon>
        <taxon>Nocardiopsidaceae</taxon>
        <taxon>Nocardiopsis</taxon>
    </lineage>
</organism>
<feature type="domain" description="NAD-dependent epimerase/dehydratase" evidence="1">
    <location>
        <begin position="10"/>
        <end position="65"/>
    </location>
</feature>
<proteinExistence type="predicted"/>
<dbReference type="Pfam" id="PF01370">
    <property type="entry name" value="Epimerase"/>
    <property type="match status" value="1"/>
</dbReference>
<dbReference type="EMBL" id="JAVREP010000014">
    <property type="protein sequence ID" value="MDT0330652.1"/>
    <property type="molecule type" value="Genomic_DNA"/>
</dbReference>
<dbReference type="Proteomes" id="UP001183390">
    <property type="component" value="Unassembled WGS sequence"/>
</dbReference>
<dbReference type="PANTHER" id="PTHR43162:SF1">
    <property type="entry name" value="PRESTALK A DIFFERENTIATION PROTEIN A"/>
    <property type="match status" value="1"/>
</dbReference>
<evidence type="ECO:0000313" key="2">
    <source>
        <dbReference type="EMBL" id="MDT0330652.1"/>
    </source>
</evidence>
<protein>
    <submittedName>
        <fullName evidence="2">NmrA family transcriptional regulator</fullName>
    </submittedName>
</protein>
<keyword evidence="3" id="KW-1185">Reference proteome</keyword>